<organism evidence="2 3">
    <name type="scientific">Salinirubellus salinus</name>
    <dbReference type="NCBI Taxonomy" id="1364945"/>
    <lineage>
        <taxon>Archaea</taxon>
        <taxon>Methanobacteriati</taxon>
        <taxon>Methanobacteriota</taxon>
        <taxon>Stenosarchaea group</taxon>
        <taxon>Halobacteria</taxon>
        <taxon>Halobacteriales</taxon>
        <taxon>Natronomonadaceae</taxon>
        <taxon>Salinirubellus</taxon>
    </lineage>
</organism>
<gene>
    <name evidence="2" type="ORF">N0B31_04170</name>
</gene>
<reference evidence="2" key="1">
    <citation type="submission" date="2022-09" db="EMBL/GenBank/DDBJ databases">
        <title>Diverse halophilic archaea isolated from saline environments.</title>
        <authorList>
            <person name="Cui H.-L."/>
        </authorList>
    </citation>
    <scope>NUCLEOTIDE SEQUENCE</scope>
    <source>
        <strain evidence="2">ZS-35-S2</strain>
    </source>
</reference>
<dbReference type="GeneID" id="74941590"/>
<dbReference type="Pfam" id="PF23455">
    <property type="entry name" value="DUF7129"/>
    <property type="match status" value="1"/>
</dbReference>
<dbReference type="KEGG" id="ssai:N0B31_04170"/>
<dbReference type="InterPro" id="IPR055553">
    <property type="entry name" value="DUF7129"/>
</dbReference>
<evidence type="ECO:0000313" key="3">
    <source>
        <dbReference type="Proteomes" id="UP001057580"/>
    </source>
</evidence>
<keyword evidence="3" id="KW-1185">Reference proteome</keyword>
<dbReference type="RefSeq" id="WP_260594584.1">
    <property type="nucleotide sequence ID" value="NZ_CP104003.1"/>
</dbReference>
<dbReference type="EMBL" id="CP104003">
    <property type="protein sequence ID" value="UWM55484.1"/>
    <property type="molecule type" value="Genomic_DNA"/>
</dbReference>
<dbReference type="NCBIfam" id="NF033497">
    <property type="entry name" value="rubre_like_arch"/>
    <property type="match status" value="1"/>
</dbReference>
<name>A0A9E7R483_9EURY</name>
<evidence type="ECO:0000259" key="1">
    <source>
        <dbReference type="Pfam" id="PF23455"/>
    </source>
</evidence>
<accession>A0A9E7R483</accession>
<protein>
    <submittedName>
        <fullName evidence="2">Rubrerythrin-like domain-containing protein</fullName>
    </submittedName>
</protein>
<dbReference type="Proteomes" id="UP001057580">
    <property type="component" value="Chromosome"/>
</dbReference>
<proteinExistence type="predicted"/>
<feature type="domain" description="DUF7129" evidence="1">
    <location>
        <begin position="3"/>
        <end position="37"/>
    </location>
</feature>
<sequence length="37" mass="4182">MYYYECTECGTRYLSTVAQGVCSKCDGVVLNIAVRRE</sequence>
<dbReference type="AlphaFoldDB" id="A0A9E7R483"/>
<evidence type="ECO:0000313" key="2">
    <source>
        <dbReference type="EMBL" id="UWM55484.1"/>
    </source>
</evidence>